<gene>
    <name evidence="2" type="ORF">GIB67_012231</name>
</gene>
<comment type="caution">
    <text evidence="2">The sequence shown here is derived from an EMBL/GenBank/DDBJ whole genome shotgun (WGS) entry which is preliminary data.</text>
</comment>
<keyword evidence="1" id="KW-1133">Transmembrane helix</keyword>
<keyword evidence="3" id="KW-1185">Reference proteome</keyword>
<dbReference type="Proteomes" id="UP000541444">
    <property type="component" value="Unassembled WGS sequence"/>
</dbReference>
<proteinExistence type="predicted"/>
<dbReference type="EMBL" id="JACGCM010000775">
    <property type="protein sequence ID" value="KAF6166835.1"/>
    <property type="molecule type" value="Genomic_DNA"/>
</dbReference>
<feature type="transmembrane region" description="Helical" evidence="1">
    <location>
        <begin position="39"/>
        <end position="57"/>
    </location>
</feature>
<organism evidence="2 3">
    <name type="scientific">Kingdonia uniflora</name>
    <dbReference type="NCBI Taxonomy" id="39325"/>
    <lineage>
        <taxon>Eukaryota</taxon>
        <taxon>Viridiplantae</taxon>
        <taxon>Streptophyta</taxon>
        <taxon>Embryophyta</taxon>
        <taxon>Tracheophyta</taxon>
        <taxon>Spermatophyta</taxon>
        <taxon>Magnoliopsida</taxon>
        <taxon>Ranunculales</taxon>
        <taxon>Circaeasteraceae</taxon>
        <taxon>Kingdonia</taxon>
    </lineage>
</organism>
<keyword evidence="1" id="KW-0812">Transmembrane</keyword>
<name>A0A7J7NI18_9MAGN</name>
<reference evidence="2 3" key="1">
    <citation type="journal article" date="2020" name="IScience">
        <title>Genome Sequencing of the Endangered Kingdonia uniflora (Circaeasteraceae, Ranunculales) Reveals Potential Mechanisms of Evolutionary Specialization.</title>
        <authorList>
            <person name="Sun Y."/>
            <person name="Deng T."/>
            <person name="Zhang A."/>
            <person name="Moore M.J."/>
            <person name="Landis J.B."/>
            <person name="Lin N."/>
            <person name="Zhang H."/>
            <person name="Zhang X."/>
            <person name="Huang J."/>
            <person name="Zhang X."/>
            <person name="Sun H."/>
            <person name="Wang H."/>
        </authorList>
    </citation>
    <scope>NUCLEOTIDE SEQUENCE [LARGE SCALE GENOMIC DNA]</scope>
    <source>
        <strain evidence="2">TB1705</strain>
        <tissue evidence="2">Leaf</tissue>
    </source>
</reference>
<protein>
    <submittedName>
        <fullName evidence="2">Uncharacterized protein</fullName>
    </submittedName>
</protein>
<keyword evidence="1" id="KW-0472">Membrane</keyword>
<feature type="transmembrane region" description="Helical" evidence="1">
    <location>
        <begin position="63"/>
        <end position="84"/>
    </location>
</feature>
<dbReference type="AlphaFoldDB" id="A0A7J7NI18"/>
<sequence>MFRGSVVFFCLLISKTLPMGVFLLSHFTGVTIILRGRSILFWGIGFDFFSILIEYLFRIFVTVIHFILLVCFSFYWLFTLCSSLPKRGRDDPNR</sequence>
<accession>A0A7J7NI18</accession>
<feature type="transmembrane region" description="Helical" evidence="1">
    <location>
        <begin position="6"/>
        <end position="27"/>
    </location>
</feature>
<evidence type="ECO:0000313" key="3">
    <source>
        <dbReference type="Proteomes" id="UP000541444"/>
    </source>
</evidence>
<evidence type="ECO:0000256" key="1">
    <source>
        <dbReference type="SAM" id="Phobius"/>
    </source>
</evidence>
<evidence type="ECO:0000313" key="2">
    <source>
        <dbReference type="EMBL" id="KAF6166835.1"/>
    </source>
</evidence>